<evidence type="ECO:0000256" key="2">
    <source>
        <dbReference type="ARBA" id="ARBA00023015"/>
    </source>
</evidence>
<dbReference type="InterPro" id="IPR050313">
    <property type="entry name" value="Carb_Metab_HTH_regulators"/>
</dbReference>
<dbReference type="InterPro" id="IPR014036">
    <property type="entry name" value="DeoR-like_C"/>
</dbReference>
<dbReference type="STRING" id="104663.SAMN04488121_10570"/>
<evidence type="ECO:0000256" key="4">
    <source>
        <dbReference type="ARBA" id="ARBA00023163"/>
    </source>
</evidence>
<dbReference type="PANTHER" id="PTHR30363:SF4">
    <property type="entry name" value="GLYCEROL-3-PHOSPHATE REGULON REPRESSOR"/>
    <property type="match status" value="1"/>
</dbReference>
<dbReference type="PRINTS" id="PR00037">
    <property type="entry name" value="HTHLACR"/>
</dbReference>
<dbReference type="RefSeq" id="WP_089834742.1">
    <property type="nucleotide sequence ID" value="NZ_FNBN01000005.1"/>
</dbReference>
<evidence type="ECO:0000259" key="5">
    <source>
        <dbReference type="PROSITE" id="PS51000"/>
    </source>
</evidence>
<dbReference type="InterPro" id="IPR037171">
    <property type="entry name" value="NagB/RpiA_transferase-like"/>
</dbReference>
<reference evidence="6 7" key="1">
    <citation type="submission" date="2016-10" db="EMBL/GenBank/DDBJ databases">
        <authorList>
            <person name="de Groot N.N."/>
        </authorList>
    </citation>
    <scope>NUCLEOTIDE SEQUENCE [LARGE SCALE GENOMIC DNA]</scope>
    <source>
        <strain evidence="6 7">DSM 527</strain>
    </source>
</reference>
<dbReference type="SUPFAM" id="SSF46785">
    <property type="entry name" value="Winged helix' DNA-binding domain"/>
    <property type="match status" value="1"/>
</dbReference>
<dbReference type="SMART" id="SM01134">
    <property type="entry name" value="DeoRC"/>
    <property type="match status" value="1"/>
</dbReference>
<dbReference type="Gene3D" id="1.10.10.10">
    <property type="entry name" value="Winged helix-like DNA-binding domain superfamily/Winged helix DNA-binding domain"/>
    <property type="match status" value="1"/>
</dbReference>
<dbReference type="Pfam" id="PF08220">
    <property type="entry name" value="HTH_DeoR"/>
    <property type="match status" value="1"/>
</dbReference>
<dbReference type="GO" id="GO:0003700">
    <property type="term" value="F:DNA-binding transcription factor activity"/>
    <property type="evidence" value="ECO:0007669"/>
    <property type="project" value="InterPro"/>
</dbReference>
<protein>
    <submittedName>
        <fullName evidence="6">DNA-binding transcriptional regulator of sugar metabolism, DeoR/GlpR family</fullName>
    </submittedName>
</protein>
<name>A0A1G7VCT6_CHIFI</name>
<keyword evidence="2" id="KW-0805">Transcription regulation</keyword>
<dbReference type="SMART" id="SM00420">
    <property type="entry name" value="HTH_DEOR"/>
    <property type="match status" value="1"/>
</dbReference>
<dbReference type="EMBL" id="FNBN01000005">
    <property type="protein sequence ID" value="SDG57655.1"/>
    <property type="molecule type" value="Genomic_DNA"/>
</dbReference>
<gene>
    <name evidence="6" type="ORF">SAMN04488121_10570</name>
</gene>
<dbReference type="Pfam" id="PF00455">
    <property type="entry name" value="DeoRC"/>
    <property type="match status" value="1"/>
</dbReference>
<organism evidence="6 7">
    <name type="scientific">Chitinophaga filiformis</name>
    <name type="common">Myxococcus filiformis</name>
    <name type="synonym">Flexibacter filiformis</name>
    <dbReference type="NCBI Taxonomy" id="104663"/>
    <lineage>
        <taxon>Bacteria</taxon>
        <taxon>Pseudomonadati</taxon>
        <taxon>Bacteroidota</taxon>
        <taxon>Chitinophagia</taxon>
        <taxon>Chitinophagales</taxon>
        <taxon>Chitinophagaceae</taxon>
        <taxon>Chitinophaga</taxon>
    </lineage>
</organism>
<accession>A0A1G7VCT6</accession>
<dbReference type="SUPFAM" id="SSF100950">
    <property type="entry name" value="NagB/RpiA/CoA transferase-like"/>
    <property type="match status" value="1"/>
</dbReference>
<evidence type="ECO:0000313" key="7">
    <source>
        <dbReference type="Proteomes" id="UP000199045"/>
    </source>
</evidence>
<dbReference type="InterPro" id="IPR036390">
    <property type="entry name" value="WH_DNA-bd_sf"/>
</dbReference>
<dbReference type="OrthoDB" id="9798651at2"/>
<dbReference type="PANTHER" id="PTHR30363">
    <property type="entry name" value="HTH-TYPE TRANSCRIPTIONAL REGULATOR SRLR-RELATED"/>
    <property type="match status" value="1"/>
</dbReference>
<evidence type="ECO:0000256" key="1">
    <source>
        <dbReference type="ARBA" id="ARBA00022491"/>
    </source>
</evidence>
<dbReference type="Gene3D" id="3.40.50.1360">
    <property type="match status" value="1"/>
</dbReference>
<evidence type="ECO:0000313" key="6">
    <source>
        <dbReference type="EMBL" id="SDG57655.1"/>
    </source>
</evidence>
<proteinExistence type="predicted"/>
<evidence type="ECO:0000256" key="3">
    <source>
        <dbReference type="ARBA" id="ARBA00023125"/>
    </source>
</evidence>
<feature type="domain" description="HTH deoR-type" evidence="5">
    <location>
        <begin position="3"/>
        <end position="58"/>
    </location>
</feature>
<dbReference type="InterPro" id="IPR018356">
    <property type="entry name" value="Tscrpt_reg_HTH_DeoR_CS"/>
</dbReference>
<keyword evidence="4" id="KW-0804">Transcription</keyword>
<keyword evidence="3 6" id="KW-0238">DNA-binding</keyword>
<keyword evidence="1" id="KW-0678">Repressor</keyword>
<dbReference type="InterPro" id="IPR036388">
    <property type="entry name" value="WH-like_DNA-bd_sf"/>
</dbReference>
<dbReference type="AlphaFoldDB" id="A0A1G7VCT6"/>
<dbReference type="Proteomes" id="UP000199045">
    <property type="component" value="Unassembled WGS sequence"/>
</dbReference>
<dbReference type="PROSITE" id="PS00894">
    <property type="entry name" value="HTH_DEOR_1"/>
    <property type="match status" value="1"/>
</dbReference>
<dbReference type="GO" id="GO:0003677">
    <property type="term" value="F:DNA binding"/>
    <property type="evidence" value="ECO:0007669"/>
    <property type="project" value="UniProtKB-KW"/>
</dbReference>
<dbReference type="PROSITE" id="PS51000">
    <property type="entry name" value="HTH_DEOR_2"/>
    <property type="match status" value="1"/>
</dbReference>
<dbReference type="InterPro" id="IPR001034">
    <property type="entry name" value="DeoR_HTH"/>
</dbReference>
<sequence>MLKEERHAYILHQVNLHNKVLSSHLSEQIQVSEDTIRRDLAELAQEGKIIKVHGGALSNSFHQGITSQDVYAVKDKKTIALKAVELIHDGMFVLTTGGTTIAELARVLPRDLQATFITVSLPAAFEYANHPNIEVIVIGDKLSKGSKITVGGEAISKIKMIKADLCFLGNNAIDVEDGLTDNDWDVVQVKRAMISTAKKVVVLTISEKMNTSEQLKICDVDEIDILITELPPDAKKLQPYKKKGIQIL</sequence>